<reference evidence="1 2" key="1">
    <citation type="submission" date="2017-03" db="EMBL/GenBank/DDBJ databases">
        <title>Isolation of Levoglucosan Utilizing Bacteria.</title>
        <authorList>
            <person name="Arya A.S."/>
        </authorList>
    </citation>
    <scope>NUCLEOTIDE SEQUENCE [LARGE SCALE GENOMIC DNA]</scope>
    <source>
        <strain evidence="1 2">MEC069</strain>
    </source>
</reference>
<dbReference type="Proteomes" id="UP000298246">
    <property type="component" value="Unassembled WGS sequence"/>
</dbReference>
<keyword evidence="2" id="KW-1185">Reference proteome</keyword>
<comment type="caution">
    <text evidence="1">The sequence shown here is derived from an EMBL/GenBank/DDBJ whole genome shotgun (WGS) entry which is preliminary data.</text>
</comment>
<dbReference type="OrthoDB" id="2626963at2"/>
<protein>
    <submittedName>
        <fullName evidence="1">Uncharacterized protein</fullName>
    </submittedName>
</protein>
<evidence type="ECO:0000313" key="2">
    <source>
        <dbReference type="Proteomes" id="UP000298246"/>
    </source>
</evidence>
<sequence length="86" mass="9829">MGIDEVKQIFNNRYSQLNIYFEQSGIAIWVSMNDGESNYVEVQVTPNQGVGVSKIQYVEEIDFGGHDEVFNSLDEALNYLDQIFSK</sequence>
<organism evidence="1 2">
    <name type="scientific">Paenibacillus athensensis</name>
    <dbReference type="NCBI Taxonomy" id="1967502"/>
    <lineage>
        <taxon>Bacteria</taxon>
        <taxon>Bacillati</taxon>
        <taxon>Bacillota</taxon>
        <taxon>Bacilli</taxon>
        <taxon>Bacillales</taxon>
        <taxon>Paenibacillaceae</taxon>
        <taxon>Paenibacillus</taxon>
    </lineage>
</organism>
<dbReference type="AlphaFoldDB" id="A0A4Y8PVR2"/>
<dbReference type="RefSeq" id="WP_134755758.1">
    <property type="nucleotide sequence ID" value="NZ_MYFO02000002.1"/>
</dbReference>
<proteinExistence type="predicted"/>
<gene>
    <name evidence="1" type="ORF">B5M42_19190</name>
</gene>
<dbReference type="EMBL" id="MYFO01000031">
    <property type="protein sequence ID" value="TFE84830.1"/>
    <property type="molecule type" value="Genomic_DNA"/>
</dbReference>
<evidence type="ECO:0000313" key="1">
    <source>
        <dbReference type="EMBL" id="TFE84830.1"/>
    </source>
</evidence>
<accession>A0A4Y8PVR2</accession>
<name>A0A4Y8PVR2_9BACL</name>